<accession>A0A370SWN7</accession>
<name>A0A370SWN7_PSEJE</name>
<dbReference type="InterPro" id="IPR038202">
    <property type="entry name" value="Cro_sf"/>
</dbReference>
<dbReference type="GO" id="GO:0003677">
    <property type="term" value="F:DNA binding"/>
    <property type="evidence" value="ECO:0007669"/>
    <property type="project" value="InterPro"/>
</dbReference>
<sequence length="157" mass="16882">MNSQLPTMQEAAQEAEFQLLAAKDLLEWQYAPTSAIHLDHLHGDGKSAGALAELAKYFSDTGFGGVYSAIDQFKQLGESEAAPQNQQPENVARIPLANFSSGQHAAVAKRLGMTQGSLSKAIREGRVIFVTETAAGELLAVEEKPFPGQRRDVEAAQ</sequence>
<gene>
    <name evidence="1" type="ORF">DEU51_102403</name>
</gene>
<dbReference type="Pfam" id="PF09048">
    <property type="entry name" value="Cro"/>
    <property type="match status" value="1"/>
</dbReference>
<dbReference type="EMBL" id="QRAV01000002">
    <property type="protein sequence ID" value="RDL24145.1"/>
    <property type="molecule type" value="Genomic_DNA"/>
</dbReference>
<dbReference type="SUPFAM" id="SSF47413">
    <property type="entry name" value="lambda repressor-like DNA-binding domains"/>
    <property type="match status" value="1"/>
</dbReference>
<dbReference type="InterPro" id="IPR000655">
    <property type="entry name" value="Cro-like"/>
</dbReference>
<dbReference type="GO" id="GO:0006355">
    <property type="term" value="P:regulation of DNA-templated transcription"/>
    <property type="evidence" value="ECO:0007669"/>
    <property type="project" value="InterPro"/>
</dbReference>
<evidence type="ECO:0000313" key="1">
    <source>
        <dbReference type="EMBL" id="RDL24145.1"/>
    </source>
</evidence>
<protein>
    <submittedName>
        <fullName evidence="1">Cro protein</fullName>
    </submittedName>
</protein>
<dbReference type="InterPro" id="IPR010982">
    <property type="entry name" value="Lambda_DNA-bd_dom_sf"/>
</dbReference>
<proteinExistence type="predicted"/>
<comment type="caution">
    <text evidence="1">The sequence shown here is derived from an EMBL/GenBank/DDBJ whole genome shotgun (WGS) entry which is preliminary data.</text>
</comment>
<dbReference type="Gene3D" id="3.30.240.10">
    <property type="entry name" value="CRO Repressor"/>
    <property type="match status" value="1"/>
</dbReference>
<reference evidence="1 2" key="1">
    <citation type="submission" date="2018-07" db="EMBL/GenBank/DDBJ databases">
        <title>Genome sequencing of rice bacterial endophytes.</title>
        <authorList>
            <person name="Venturi V."/>
        </authorList>
    </citation>
    <scope>NUCLEOTIDE SEQUENCE [LARGE SCALE GENOMIC DNA]</scope>
    <source>
        <strain evidence="1 2">E2333</strain>
    </source>
</reference>
<evidence type="ECO:0000313" key="2">
    <source>
        <dbReference type="Proteomes" id="UP000255365"/>
    </source>
</evidence>
<organism evidence="1 2">
    <name type="scientific">Pseudomonas jessenii</name>
    <dbReference type="NCBI Taxonomy" id="77298"/>
    <lineage>
        <taxon>Bacteria</taxon>
        <taxon>Pseudomonadati</taxon>
        <taxon>Pseudomonadota</taxon>
        <taxon>Gammaproteobacteria</taxon>
        <taxon>Pseudomonadales</taxon>
        <taxon>Pseudomonadaceae</taxon>
        <taxon>Pseudomonas</taxon>
    </lineage>
</organism>
<dbReference type="AlphaFoldDB" id="A0A370SWN7"/>
<dbReference type="RefSeq" id="WP_258558281.1">
    <property type="nucleotide sequence ID" value="NZ_QRAV01000002.1"/>
</dbReference>
<dbReference type="Proteomes" id="UP000255365">
    <property type="component" value="Unassembled WGS sequence"/>
</dbReference>